<proteinExistence type="predicted"/>
<evidence type="ECO:0000313" key="2">
    <source>
        <dbReference type="Proteomes" id="UP000005156"/>
    </source>
</evidence>
<dbReference type="GeneID" id="43347996"/>
<sequence length="65" mass="7284">MIVGKDICKPVPLDMKLFRELATVHEPKLLSANVRILLTDIFAIFNLTPFSRPKAPSVTCNKPAY</sequence>
<organism evidence="1 2">
    <name type="scientific">Parasutterella excrementihominis YIT 11859</name>
    <dbReference type="NCBI Taxonomy" id="762966"/>
    <lineage>
        <taxon>Bacteria</taxon>
        <taxon>Pseudomonadati</taxon>
        <taxon>Pseudomonadota</taxon>
        <taxon>Betaproteobacteria</taxon>
        <taxon>Burkholderiales</taxon>
        <taxon>Sutterellaceae</taxon>
        <taxon>Parasutterella</taxon>
    </lineage>
</organism>
<comment type="caution">
    <text evidence="1">The sequence shown here is derived from an EMBL/GenBank/DDBJ whole genome shotgun (WGS) entry which is preliminary data.</text>
</comment>
<name>F3QHT6_9BURK</name>
<dbReference type="Proteomes" id="UP000005156">
    <property type="component" value="Unassembled WGS sequence"/>
</dbReference>
<reference evidence="1 2" key="1">
    <citation type="submission" date="2011-02" db="EMBL/GenBank/DDBJ databases">
        <authorList>
            <person name="Weinstock G."/>
            <person name="Sodergren E."/>
            <person name="Clifton S."/>
            <person name="Fulton L."/>
            <person name="Fulton B."/>
            <person name="Courtney L."/>
            <person name="Fronick C."/>
            <person name="Harrison M."/>
            <person name="Strong C."/>
            <person name="Farmer C."/>
            <person name="Delahaunty K."/>
            <person name="Markovic C."/>
            <person name="Hall O."/>
            <person name="Minx P."/>
            <person name="Tomlinson C."/>
            <person name="Mitreva M."/>
            <person name="Hou S."/>
            <person name="Chen J."/>
            <person name="Wollam A."/>
            <person name="Pepin K.H."/>
            <person name="Johnson M."/>
            <person name="Bhonagiri V."/>
            <person name="Zhang X."/>
            <person name="Suruliraj S."/>
            <person name="Warren W."/>
            <person name="Chinwalla A."/>
            <person name="Mardis E.R."/>
            <person name="Wilson R.K."/>
        </authorList>
    </citation>
    <scope>NUCLEOTIDE SEQUENCE [LARGE SCALE GENOMIC DNA]</scope>
    <source>
        <strain evidence="1 2">YIT 11859</strain>
    </source>
</reference>
<gene>
    <name evidence="1" type="ORF">HMPREF9439_00483</name>
</gene>
<keyword evidence="2" id="KW-1185">Reference proteome</keyword>
<protein>
    <submittedName>
        <fullName evidence="1">Uncharacterized protein</fullName>
    </submittedName>
</protein>
<evidence type="ECO:0000313" key="1">
    <source>
        <dbReference type="EMBL" id="EGG57000.1"/>
    </source>
</evidence>
<dbReference type="AlphaFoldDB" id="F3QHT6"/>
<dbReference type="EMBL" id="AFBP01000011">
    <property type="protein sequence ID" value="EGG57000.1"/>
    <property type="molecule type" value="Genomic_DNA"/>
</dbReference>
<dbReference type="RefSeq" id="WP_008863541.1">
    <property type="nucleotide sequence ID" value="NZ_GL883684.1"/>
</dbReference>
<accession>F3QHT6</accession>
<dbReference type="HOGENOM" id="CLU_2845826_0_0_4"/>